<dbReference type="InterPro" id="IPR000719">
    <property type="entry name" value="Prot_kinase_dom"/>
</dbReference>
<evidence type="ECO:0000256" key="6">
    <source>
        <dbReference type="PROSITE-ProRule" id="PRU10141"/>
    </source>
</evidence>
<protein>
    <submittedName>
        <fullName evidence="9">Calcium/calmodulin-dependent protein kinase</fullName>
        <ecNumber evidence="9">2.7.11.17</ecNumber>
    </submittedName>
</protein>
<dbReference type="InterPro" id="IPR008271">
    <property type="entry name" value="Ser/Thr_kinase_AS"/>
</dbReference>
<dbReference type="Gene3D" id="3.30.200.20">
    <property type="entry name" value="Phosphorylase Kinase, domain 1"/>
    <property type="match status" value="1"/>
</dbReference>
<dbReference type="eggNOG" id="KOG0032">
    <property type="taxonomic scope" value="Eukaryota"/>
</dbReference>
<proteinExistence type="inferred from homology"/>
<dbReference type="AlphaFoldDB" id="W1QD63"/>
<keyword evidence="10" id="KW-1185">Reference proteome</keyword>
<dbReference type="GeneID" id="25773545"/>
<evidence type="ECO:0000256" key="3">
    <source>
        <dbReference type="ARBA" id="ARBA00022741"/>
    </source>
</evidence>
<evidence type="ECO:0000313" key="9">
    <source>
        <dbReference type="EMBL" id="ESW98489.1"/>
    </source>
</evidence>
<dbReference type="GO" id="GO:0030447">
    <property type="term" value="P:filamentous growth"/>
    <property type="evidence" value="ECO:0007669"/>
    <property type="project" value="UniProtKB-ARBA"/>
</dbReference>
<comment type="similarity">
    <text evidence="7">Belongs to the protein kinase superfamily.</text>
</comment>
<name>W1QD63_OGAPD</name>
<organism evidence="9 10">
    <name type="scientific">Ogataea parapolymorpha (strain ATCC 26012 / BCRC 20466 / JCM 22074 / NRRL Y-7560 / DL-1)</name>
    <name type="common">Yeast</name>
    <name type="synonym">Hansenula polymorpha</name>
    <dbReference type="NCBI Taxonomy" id="871575"/>
    <lineage>
        <taxon>Eukaryota</taxon>
        <taxon>Fungi</taxon>
        <taxon>Dikarya</taxon>
        <taxon>Ascomycota</taxon>
        <taxon>Saccharomycotina</taxon>
        <taxon>Pichiomycetes</taxon>
        <taxon>Pichiales</taxon>
        <taxon>Pichiaceae</taxon>
        <taxon>Ogataea</taxon>
    </lineage>
</organism>
<accession>W1QD63</accession>
<keyword evidence="3 6" id="KW-0547">Nucleotide-binding</keyword>
<dbReference type="PANTHER" id="PTHR24347">
    <property type="entry name" value="SERINE/THREONINE-PROTEIN KINASE"/>
    <property type="match status" value="1"/>
</dbReference>
<dbReference type="EC" id="2.7.11.17" evidence="9"/>
<dbReference type="STRING" id="871575.W1QD63"/>
<evidence type="ECO:0000256" key="5">
    <source>
        <dbReference type="ARBA" id="ARBA00022840"/>
    </source>
</evidence>
<dbReference type="EMBL" id="AEOI02000008">
    <property type="protein sequence ID" value="ESW98489.1"/>
    <property type="molecule type" value="Genomic_DNA"/>
</dbReference>
<dbReference type="PROSITE" id="PS00108">
    <property type="entry name" value="PROTEIN_KINASE_ST"/>
    <property type="match status" value="1"/>
</dbReference>
<feature type="binding site" evidence="6">
    <location>
        <position position="27"/>
    </location>
    <ligand>
        <name>ATP</name>
        <dbReference type="ChEBI" id="CHEBI:30616"/>
    </ligand>
</feature>
<evidence type="ECO:0000256" key="4">
    <source>
        <dbReference type="ARBA" id="ARBA00022777"/>
    </source>
</evidence>
<dbReference type="Proteomes" id="UP000008673">
    <property type="component" value="Unassembled WGS sequence"/>
</dbReference>
<keyword evidence="1 7" id="KW-0723">Serine/threonine-protein kinase</keyword>
<dbReference type="PROSITE" id="PS00107">
    <property type="entry name" value="PROTEIN_KINASE_ATP"/>
    <property type="match status" value="1"/>
</dbReference>
<evidence type="ECO:0000313" key="10">
    <source>
        <dbReference type="Proteomes" id="UP000008673"/>
    </source>
</evidence>
<dbReference type="OrthoDB" id="40902at2759"/>
<dbReference type="PROSITE" id="PS50011">
    <property type="entry name" value="PROTEIN_KINASE_DOM"/>
    <property type="match status" value="1"/>
</dbReference>
<dbReference type="FunFam" id="1.10.510.10:FF:000571">
    <property type="entry name" value="Maternal embryonic leucine zipper kinase"/>
    <property type="match status" value="1"/>
</dbReference>
<dbReference type="KEGG" id="opa:HPODL_04114"/>
<dbReference type="GO" id="GO:0005524">
    <property type="term" value="F:ATP binding"/>
    <property type="evidence" value="ECO:0007669"/>
    <property type="project" value="UniProtKB-UniRule"/>
</dbReference>
<dbReference type="SMART" id="SM00220">
    <property type="entry name" value="S_TKc"/>
    <property type="match status" value="1"/>
</dbReference>
<dbReference type="SUPFAM" id="SSF56112">
    <property type="entry name" value="Protein kinase-like (PK-like)"/>
    <property type="match status" value="1"/>
</dbReference>
<dbReference type="InterPro" id="IPR011009">
    <property type="entry name" value="Kinase-like_dom_sf"/>
</dbReference>
<gene>
    <name evidence="9" type="ORF">HPODL_04114</name>
</gene>
<dbReference type="HOGENOM" id="CLU_000288_63_0_1"/>
<dbReference type="GO" id="GO:0004683">
    <property type="term" value="F:calcium/calmodulin-dependent protein kinase activity"/>
    <property type="evidence" value="ECO:0007669"/>
    <property type="project" value="UniProtKB-EC"/>
</dbReference>
<keyword evidence="4 9" id="KW-0418">Kinase</keyword>
<dbReference type="RefSeq" id="XP_013934372.1">
    <property type="nucleotide sequence ID" value="XM_014078897.1"/>
</dbReference>
<dbReference type="InterPro" id="IPR017441">
    <property type="entry name" value="Protein_kinase_ATP_BS"/>
</dbReference>
<dbReference type="CDD" id="cd05117">
    <property type="entry name" value="STKc_CAMK"/>
    <property type="match status" value="1"/>
</dbReference>
<sequence>MDVLGAGSFGYVRRAVDQQSGQEVAIKVMSKKALGERISMVENEVALLKVLDHPNVVRFIDYYESPSSFYLVTELATGGELFDRIVEKVVFTEKDAKAIVLQLVRALHYLHENNIVHRDIKPENILYRTQDPDSGIVLADFGIAKKLSRSEPYIRDHAGSFLYAAPETYTHEMYGYKADIWSLGVVCYILMCGYSPYDANTVDDFLRVVEEPLNFDDRSWDNVSEEAKEFVLCCLDTRQETRFPAWRLLQHPWLTSDTQKDVDLISNLRDGYSAKKKLKAVIHMVLIRNRFQQLRSLTGEEEFELAEPYLSDPDKSRLLGDAFRNLVYAAKDNKEKVIRYQMDDAGR</sequence>
<feature type="domain" description="Protein kinase" evidence="8">
    <location>
        <begin position="1"/>
        <end position="254"/>
    </location>
</feature>
<comment type="caution">
    <text evidence="9">The sequence shown here is derived from an EMBL/GenBank/DDBJ whole genome shotgun (WGS) entry which is preliminary data.</text>
</comment>
<reference evidence="9 10" key="1">
    <citation type="journal article" date="2013" name="BMC Genomics">
        <title>Genome sequence and analysis of methylotrophic yeast Hansenula polymorpha DL1.</title>
        <authorList>
            <person name="Ravin N.V."/>
            <person name="Eldarov M.A."/>
            <person name="Kadnikov V.V."/>
            <person name="Beletsky A.V."/>
            <person name="Schneider J."/>
            <person name="Mardanova E.S."/>
            <person name="Smekalova E.M."/>
            <person name="Zvereva M.I."/>
            <person name="Dontsova O.A."/>
            <person name="Mardanov A.V."/>
            <person name="Skryabin K.G."/>
        </authorList>
    </citation>
    <scope>NUCLEOTIDE SEQUENCE [LARGE SCALE GENOMIC DNA]</scope>
    <source>
        <strain evidence="10">ATCC 26012 / BCRC 20466 / JCM 22074 / NRRL Y-7560 / DL-1</strain>
    </source>
</reference>
<evidence type="ECO:0000256" key="1">
    <source>
        <dbReference type="ARBA" id="ARBA00022527"/>
    </source>
</evidence>
<evidence type="ECO:0000256" key="2">
    <source>
        <dbReference type="ARBA" id="ARBA00022679"/>
    </source>
</evidence>
<evidence type="ECO:0000256" key="7">
    <source>
        <dbReference type="RuleBase" id="RU000304"/>
    </source>
</evidence>
<keyword evidence="2 9" id="KW-0808">Transferase</keyword>
<evidence type="ECO:0000259" key="8">
    <source>
        <dbReference type="PROSITE" id="PS50011"/>
    </source>
</evidence>
<dbReference type="Gene3D" id="1.10.510.10">
    <property type="entry name" value="Transferase(Phosphotransferase) domain 1"/>
    <property type="match status" value="1"/>
</dbReference>
<dbReference type="FunFam" id="3.30.200.20:FF:000315">
    <property type="entry name" value="Calcium-dependent protein kinase 3"/>
    <property type="match status" value="1"/>
</dbReference>
<keyword evidence="5 6" id="KW-0067">ATP-binding</keyword>
<dbReference type="Pfam" id="PF00069">
    <property type="entry name" value="Pkinase"/>
    <property type="match status" value="1"/>
</dbReference>